<dbReference type="InterPro" id="IPR052701">
    <property type="entry name" value="GAG_Ulvan_Degrading_Sulfatases"/>
</dbReference>
<evidence type="ECO:0000313" key="3">
    <source>
        <dbReference type="EMBL" id="SNS17114.1"/>
    </source>
</evidence>
<dbReference type="Gene3D" id="3.30.1120.10">
    <property type="match status" value="1"/>
</dbReference>
<evidence type="ECO:0000256" key="1">
    <source>
        <dbReference type="SAM" id="Phobius"/>
    </source>
</evidence>
<dbReference type="AlphaFoldDB" id="A0A239CCE2"/>
<protein>
    <submittedName>
        <fullName evidence="3">Arylsulfatase A</fullName>
    </submittedName>
</protein>
<feature type="domain" description="Sulfatase N-terminal" evidence="2">
    <location>
        <begin position="48"/>
        <end position="381"/>
    </location>
</feature>
<dbReference type="PANTHER" id="PTHR43751">
    <property type="entry name" value="SULFATASE"/>
    <property type="match status" value="1"/>
</dbReference>
<feature type="transmembrane region" description="Helical" evidence="1">
    <location>
        <begin position="20"/>
        <end position="37"/>
    </location>
</feature>
<dbReference type="SUPFAM" id="SSF53649">
    <property type="entry name" value="Alkaline phosphatase-like"/>
    <property type="match status" value="1"/>
</dbReference>
<organism evidence="3 4">
    <name type="scientific">Belliella buryatensis</name>
    <dbReference type="NCBI Taxonomy" id="1500549"/>
    <lineage>
        <taxon>Bacteria</taxon>
        <taxon>Pseudomonadati</taxon>
        <taxon>Bacteroidota</taxon>
        <taxon>Cytophagia</taxon>
        <taxon>Cytophagales</taxon>
        <taxon>Cyclobacteriaceae</taxon>
        <taxon>Belliella</taxon>
    </lineage>
</organism>
<dbReference type="Proteomes" id="UP000198480">
    <property type="component" value="Unassembled WGS sequence"/>
</dbReference>
<sequence length="486" mass="55246">MRFFILLSNFSRILIMKREIITIHFTFIFFVLVLVFQEPKVYGQNEKPNIILIMADDLGIGDIGPYGQAIIQTPNLSNLAKQGMVFNDFYAGSTVCAPSRASLMTGQHTGNTRVRGNGEFPLESDLKILPEMLKENGYRNLMFGKWGLGLKGTEGSPEKRGWDYFLGHLHHISAHFQKPDSLDLFLNNTLDRVKVPEGIYANDWFTEGAINYIETSSNEEPFFIYLSYTIPHAELLVPDRYFKDFVNENGQSVFPNEIAWPDGKHYGQQEYPKAAYAALVKSLDDYVGQVMGALESKGIADNTILIFTSDNGTHIEGGRRMEDVDYFQSSGQYRGVKRDLYDGGIKVPLIMRWPNKIEQNSTTDHRASFWDVYNTLGDVVGNKDDTRDGISFLPTLLGKSKQRKHKYLYWEFHEFGGKQALLKGDWKVVRLEVGKNPTNKVELYNVKNDPSEQIDLADKFTKKAAGLTRLMDKVRTSSSLFNFGNK</sequence>
<proteinExistence type="predicted"/>
<dbReference type="EMBL" id="FZOK01000004">
    <property type="protein sequence ID" value="SNS17114.1"/>
    <property type="molecule type" value="Genomic_DNA"/>
</dbReference>
<name>A0A239CCE2_9BACT</name>
<evidence type="ECO:0000313" key="4">
    <source>
        <dbReference type="Proteomes" id="UP000198480"/>
    </source>
</evidence>
<keyword evidence="4" id="KW-1185">Reference proteome</keyword>
<accession>A0A239CCE2</accession>
<reference evidence="4" key="1">
    <citation type="submission" date="2017-06" db="EMBL/GenBank/DDBJ databases">
        <authorList>
            <person name="Varghese N."/>
            <person name="Submissions S."/>
        </authorList>
    </citation>
    <scope>NUCLEOTIDE SEQUENCE [LARGE SCALE GENOMIC DNA]</scope>
    <source>
        <strain evidence="4">5C</strain>
    </source>
</reference>
<evidence type="ECO:0000259" key="2">
    <source>
        <dbReference type="Pfam" id="PF00884"/>
    </source>
</evidence>
<dbReference type="Gene3D" id="3.40.720.10">
    <property type="entry name" value="Alkaline Phosphatase, subunit A"/>
    <property type="match status" value="1"/>
</dbReference>
<dbReference type="InterPro" id="IPR017850">
    <property type="entry name" value="Alkaline_phosphatase_core_sf"/>
</dbReference>
<dbReference type="InterPro" id="IPR000917">
    <property type="entry name" value="Sulfatase_N"/>
</dbReference>
<keyword evidence="1" id="KW-0812">Transmembrane</keyword>
<dbReference type="Pfam" id="PF00884">
    <property type="entry name" value="Sulfatase"/>
    <property type="match status" value="1"/>
</dbReference>
<gene>
    <name evidence="3" type="ORF">SAMN06295967_104169</name>
</gene>
<dbReference type="PANTHER" id="PTHR43751:SF3">
    <property type="entry name" value="SULFATASE N-TERMINAL DOMAIN-CONTAINING PROTEIN"/>
    <property type="match status" value="1"/>
</dbReference>
<keyword evidence="1" id="KW-0472">Membrane</keyword>
<keyword evidence="1" id="KW-1133">Transmembrane helix</keyword>
<dbReference type="CDD" id="cd16145">
    <property type="entry name" value="ARS_like"/>
    <property type="match status" value="1"/>
</dbReference>